<keyword evidence="1" id="KW-0175">Coiled coil</keyword>
<accession>A0A0J1GQ37</accession>
<feature type="coiled-coil region" evidence="1">
    <location>
        <begin position="126"/>
        <end position="156"/>
    </location>
</feature>
<feature type="coiled-coil region" evidence="1">
    <location>
        <begin position="7"/>
        <end position="58"/>
    </location>
</feature>
<protein>
    <submittedName>
        <fullName evidence="3">Uncharacterized protein</fullName>
    </submittedName>
</protein>
<proteinExistence type="predicted"/>
<keyword evidence="2" id="KW-1133">Transmembrane helix</keyword>
<sequence>MNQTRTVKELNELIDTLVESVQSSKQEAAEIEKIKAGLEQHQARLQRCKNEAVNISDRIIENEIPVVAKNSLFDVQNLVNHQGLIEPDSQQTQYETAKAHFLQAAVALKDKQSAMVDADVAVKNKVKEIYSMQQKLKREAEEREKEAKELAFKRKKALKNKLLYTSLFIVAVAAFISLQMR</sequence>
<dbReference type="PATRIC" id="fig|754436.4.peg.1172"/>
<gene>
    <name evidence="3" type="ORF">ABT58_05520</name>
</gene>
<evidence type="ECO:0000313" key="3">
    <source>
        <dbReference type="EMBL" id="KLV01873.1"/>
    </source>
</evidence>
<evidence type="ECO:0000313" key="4">
    <source>
        <dbReference type="Proteomes" id="UP000036426"/>
    </source>
</evidence>
<dbReference type="Proteomes" id="UP000036426">
    <property type="component" value="Unassembled WGS sequence"/>
</dbReference>
<feature type="transmembrane region" description="Helical" evidence="2">
    <location>
        <begin position="162"/>
        <end position="180"/>
    </location>
</feature>
<evidence type="ECO:0000256" key="2">
    <source>
        <dbReference type="SAM" id="Phobius"/>
    </source>
</evidence>
<dbReference type="RefSeq" id="WP_047873326.1">
    <property type="nucleotide sequence ID" value="NZ_BMYC01000001.1"/>
</dbReference>
<keyword evidence="2" id="KW-0812">Transmembrane</keyword>
<keyword evidence="4" id="KW-1185">Reference proteome</keyword>
<organism evidence="3 4">
    <name type="scientific">Photobacterium aphoticum</name>
    <dbReference type="NCBI Taxonomy" id="754436"/>
    <lineage>
        <taxon>Bacteria</taxon>
        <taxon>Pseudomonadati</taxon>
        <taxon>Pseudomonadota</taxon>
        <taxon>Gammaproteobacteria</taxon>
        <taxon>Vibrionales</taxon>
        <taxon>Vibrionaceae</taxon>
        <taxon>Photobacterium</taxon>
    </lineage>
</organism>
<dbReference type="AlphaFoldDB" id="A0A0J1GQ37"/>
<keyword evidence="2" id="KW-0472">Membrane</keyword>
<dbReference type="EMBL" id="LDOV01000010">
    <property type="protein sequence ID" value="KLV01873.1"/>
    <property type="molecule type" value="Genomic_DNA"/>
</dbReference>
<evidence type="ECO:0000256" key="1">
    <source>
        <dbReference type="SAM" id="Coils"/>
    </source>
</evidence>
<name>A0A0J1GQ37_9GAMM</name>
<reference evidence="3 4" key="1">
    <citation type="submission" date="2015-05" db="EMBL/GenBank/DDBJ databases">
        <title>Photobacterium galathea sp. nov.</title>
        <authorList>
            <person name="Machado H."/>
            <person name="Gram L."/>
        </authorList>
    </citation>
    <scope>NUCLEOTIDE SEQUENCE [LARGE SCALE GENOMIC DNA]</scope>
    <source>
        <strain evidence="3 4">DSM 25995</strain>
    </source>
</reference>
<comment type="caution">
    <text evidence="3">The sequence shown here is derived from an EMBL/GenBank/DDBJ whole genome shotgun (WGS) entry which is preliminary data.</text>
</comment>